<dbReference type="PANTHER" id="PTHR28376:SF1">
    <property type="entry name" value="POU DOMAIN CLASS 2-ASSOCIATING FACTOR 2"/>
    <property type="match status" value="1"/>
</dbReference>
<accession>A0A7M4E7Y3</accession>
<dbReference type="Ensembl" id="ENSCPRT00005006793.1">
    <property type="protein sequence ID" value="ENSCPRP00005005790.1"/>
    <property type="gene ID" value="ENSCPRG00005004156.1"/>
</dbReference>
<feature type="region of interest" description="Disordered" evidence="4">
    <location>
        <begin position="27"/>
        <end position="53"/>
    </location>
</feature>
<feature type="compositionally biased region" description="Polar residues" evidence="4">
    <location>
        <begin position="255"/>
        <end position="265"/>
    </location>
</feature>
<evidence type="ECO:0000256" key="4">
    <source>
        <dbReference type="SAM" id="MobiDB-lite"/>
    </source>
</evidence>
<keyword evidence="3" id="KW-0804">Transcription</keyword>
<feature type="compositionally biased region" description="Low complexity" evidence="4">
    <location>
        <begin position="32"/>
        <end position="53"/>
    </location>
</feature>
<dbReference type="PANTHER" id="PTHR28376">
    <property type="entry name" value="RGD1562914"/>
    <property type="match status" value="1"/>
</dbReference>
<gene>
    <name evidence="6" type="primary">POU2AF2</name>
</gene>
<dbReference type="GeneTree" id="ENSGT00390000000586"/>
<reference evidence="6" key="2">
    <citation type="submission" date="2025-09" db="UniProtKB">
        <authorList>
            <consortium name="Ensembl"/>
        </authorList>
    </citation>
    <scope>IDENTIFICATION</scope>
</reference>
<dbReference type="AlphaFoldDB" id="A0A7M4E7Y3"/>
<dbReference type="Proteomes" id="UP000594220">
    <property type="component" value="Unplaced"/>
</dbReference>
<keyword evidence="7" id="KW-1185">Reference proteome</keyword>
<protein>
    <submittedName>
        <fullName evidence="6">POU class 2 homeobox associating factor 2</fullName>
    </submittedName>
</protein>
<evidence type="ECO:0000313" key="6">
    <source>
        <dbReference type="Ensembl" id="ENSCPRP00005005790.1"/>
    </source>
</evidence>
<evidence type="ECO:0000256" key="1">
    <source>
        <dbReference type="ARBA" id="ARBA00023015"/>
    </source>
</evidence>
<evidence type="ECO:0000256" key="3">
    <source>
        <dbReference type="ARBA" id="ARBA00023163"/>
    </source>
</evidence>
<evidence type="ECO:0000256" key="2">
    <source>
        <dbReference type="ARBA" id="ARBA00023159"/>
    </source>
</evidence>
<reference evidence="6" key="1">
    <citation type="submission" date="2025-08" db="UniProtKB">
        <authorList>
            <consortium name="Ensembl"/>
        </authorList>
    </citation>
    <scope>IDENTIFICATION</scope>
</reference>
<keyword evidence="2" id="KW-0010">Activator</keyword>
<feature type="domain" description="OCA" evidence="5">
    <location>
        <begin position="10"/>
        <end position="32"/>
    </location>
</feature>
<dbReference type="InterPro" id="IPR047571">
    <property type="entry name" value="OCA"/>
</dbReference>
<sequence length="283" mass="30669">METAPTDYGKRVYQGVRVKHTVKDLLAEKRSQQSSGSRFSGSASSPQSSFVQMSGSPTLSGYYGMRRPFASELDFHSTKQLPSEVYASPLAAKPFPGDSSAVQGYPPLLDPYFGDQYGDYRAPPGTSSLFGTSSLAPLLPPFPSDQAHFFIRDSWEQAMPDSLNPPDVACSDSLQTLSTAASCLPHESSGTSQYRGSSWSSSLPGAQSYSLHALEDVHYASGYPGTSPYSFPSFMTVANDLTPKMIHLSSDEPSETTSLHDSSSWGKEDGSPVWGTYECRRTY</sequence>
<evidence type="ECO:0000313" key="7">
    <source>
        <dbReference type="Proteomes" id="UP000594220"/>
    </source>
</evidence>
<feature type="region of interest" description="Disordered" evidence="4">
    <location>
        <begin position="247"/>
        <end position="273"/>
    </location>
</feature>
<keyword evidence="1" id="KW-0805">Transcription regulation</keyword>
<proteinExistence type="predicted"/>
<dbReference type="PROSITE" id="PS52003">
    <property type="entry name" value="OCA"/>
    <property type="match status" value="1"/>
</dbReference>
<dbReference type="GO" id="GO:0070974">
    <property type="term" value="F:POU domain binding"/>
    <property type="evidence" value="ECO:0007669"/>
    <property type="project" value="InterPro"/>
</dbReference>
<dbReference type="GO" id="GO:0003713">
    <property type="term" value="F:transcription coactivator activity"/>
    <property type="evidence" value="ECO:0007669"/>
    <property type="project" value="TreeGrafter"/>
</dbReference>
<dbReference type="InterPro" id="IPR037655">
    <property type="entry name" value="POU2AF2"/>
</dbReference>
<organism evidence="6 7">
    <name type="scientific">Crocodylus porosus</name>
    <name type="common">Saltwater crocodile</name>
    <name type="synonym">Estuarine crocodile</name>
    <dbReference type="NCBI Taxonomy" id="8502"/>
    <lineage>
        <taxon>Eukaryota</taxon>
        <taxon>Metazoa</taxon>
        <taxon>Chordata</taxon>
        <taxon>Craniata</taxon>
        <taxon>Vertebrata</taxon>
        <taxon>Euteleostomi</taxon>
        <taxon>Archelosauria</taxon>
        <taxon>Archosauria</taxon>
        <taxon>Crocodylia</taxon>
        <taxon>Longirostres</taxon>
        <taxon>Crocodylidae</taxon>
        <taxon>Crocodylus</taxon>
    </lineage>
</organism>
<evidence type="ECO:0000259" key="5">
    <source>
        <dbReference type="PROSITE" id="PS52003"/>
    </source>
</evidence>
<dbReference type="GO" id="GO:0043565">
    <property type="term" value="F:sequence-specific DNA binding"/>
    <property type="evidence" value="ECO:0007669"/>
    <property type="project" value="TreeGrafter"/>
</dbReference>
<dbReference type="GO" id="GO:0005634">
    <property type="term" value="C:nucleus"/>
    <property type="evidence" value="ECO:0007669"/>
    <property type="project" value="TreeGrafter"/>
</dbReference>
<name>A0A7M4E7Y3_CROPO</name>
<dbReference type="Pfam" id="PF17721">
    <property type="entry name" value="POU2AF2"/>
    <property type="match status" value="1"/>
</dbReference>